<evidence type="ECO:0000256" key="7">
    <source>
        <dbReference type="ARBA" id="ARBA00022927"/>
    </source>
</evidence>
<feature type="transmembrane region" description="Helical" evidence="10">
    <location>
        <begin position="831"/>
        <end position="851"/>
    </location>
</feature>
<dbReference type="AlphaFoldDB" id="A0A814FEC3"/>
<protein>
    <recommendedName>
        <fullName evidence="10">GPI inositol-deacylase</fullName>
        <ecNumber evidence="10">3.1.-.-</ecNumber>
    </recommendedName>
</protein>
<keyword evidence="13" id="KW-1185">Reference proteome</keyword>
<organism evidence="12 13">
    <name type="scientific">Brachionus calyciflorus</name>
    <dbReference type="NCBI Taxonomy" id="104777"/>
    <lineage>
        <taxon>Eukaryota</taxon>
        <taxon>Metazoa</taxon>
        <taxon>Spiralia</taxon>
        <taxon>Gnathifera</taxon>
        <taxon>Rotifera</taxon>
        <taxon>Eurotatoria</taxon>
        <taxon>Monogononta</taxon>
        <taxon>Pseudotrocha</taxon>
        <taxon>Ploima</taxon>
        <taxon>Brachionidae</taxon>
        <taxon>Brachionus</taxon>
    </lineage>
</organism>
<name>A0A814FEC3_9BILA</name>
<dbReference type="InterPro" id="IPR012908">
    <property type="entry name" value="PGAP1-ab_dom-like"/>
</dbReference>
<keyword evidence="4 10" id="KW-0812">Transmembrane</keyword>
<dbReference type="InterPro" id="IPR029058">
    <property type="entry name" value="AB_hydrolase_fold"/>
</dbReference>
<dbReference type="EMBL" id="CAJNOC010003423">
    <property type="protein sequence ID" value="CAF0981838.1"/>
    <property type="molecule type" value="Genomic_DNA"/>
</dbReference>
<accession>A0A814FEC3</accession>
<proteinExistence type="inferred from homology"/>
<dbReference type="SUPFAM" id="SSF53474">
    <property type="entry name" value="alpha/beta-Hydrolases"/>
    <property type="match status" value="1"/>
</dbReference>
<reference evidence="12" key="1">
    <citation type="submission" date="2021-02" db="EMBL/GenBank/DDBJ databases">
        <authorList>
            <person name="Nowell W R."/>
        </authorList>
    </citation>
    <scope>NUCLEOTIDE SEQUENCE</scope>
    <source>
        <strain evidence="12">Ploen Becks lab</strain>
    </source>
</reference>
<comment type="subcellular location">
    <subcellularLocation>
        <location evidence="1">Endoplasmic reticulum membrane</location>
        <topology evidence="1">Multi-pass membrane protein</topology>
    </subcellularLocation>
</comment>
<dbReference type="GO" id="GO:0050185">
    <property type="term" value="F:phosphatidylinositol deacylase activity"/>
    <property type="evidence" value="ECO:0007669"/>
    <property type="project" value="TreeGrafter"/>
</dbReference>
<dbReference type="EC" id="3.1.-.-" evidence="10"/>
<dbReference type="OrthoDB" id="348976at2759"/>
<dbReference type="GO" id="GO:0006505">
    <property type="term" value="P:GPI anchor metabolic process"/>
    <property type="evidence" value="ECO:0007669"/>
    <property type="project" value="TreeGrafter"/>
</dbReference>
<keyword evidence="6 10" id="KW-0256">Endoplasmic reticulum</keyword>
<sequence>MFLKHLGRIALCGIILLLIILGIIDYLKNFDQNECSMTYMRDYPQLIPIGFDTNDQFPNYKLYLYCEGYECQKYENLQFKEIGLVPVLFITGNADSHMQVRSLASVSLDKTKTKYPQTKLLYFTISFNEELSALYGPVIEKQTKFAKKSIEKILSLFSNIPENSRPKRVLIIGNSMGGIVARNLLIPVKGDNFNLNTVDTILTKSSPHVRPVINTDYKMSQIYEQINTYWLNASEKNLRNTILVSLYGGHRDILVRSGLSSIKNWYNKSNAKTISSFTPSTPYVWKSIDHRCMAWCRELIMTITRALFDLIDPRTKQIFESVSEREKVLRNHFEELSDETSIDKIALNGELIEKNDPGSIFFDLVEYDLKEQKVILFDLKVIIKNYDSLFIYSNINKKFSILACANFENSECIEPLDLIAKYAQTVPPLFENRGLTLKILNLNNLKDLLSEYSFIVLNLPVIKSNNKLILKLDWYNKAERYKSLSSNDLSEITIKTNQIFTRFFLTSISKIYQVYDVEKISKENSCDRILAKNKENFLSSCLMIQFFEPKFGHVINSESNQYKSKNISIKLTANTDENTTPYLDVIKFDPNHLVSDLSKINVDKDFVNEYRISIKFNFIGTLGQFIRFYITYFPAYLVCILQFYDYLYLTKKFEYNDDSIIFLDHYNSNLKSHLFLSISLICLNLLPKWLQSDFEILNNENVNFVILPFFLYWSAYVTLTILCFFVTLLSTIISFVIKKILLTFIPILKSDYFIRFLAAIHFIVSFAVGFFSWMLTLCLMFYAEFLTLIFNRQTLINQTSFLLKYILLVLNLPGLIVWTKSLSLNGIKPMSYFFEDCAQLCAIGILLIMIFTKAKSFPAINKINLNSNILSNLIFINLFSTIMYSTISLYRLQYFIIVHLFLMSLRKLDLEELDKMKKE</sequence>
<dbReference type="Pfam" id="PF07819">
    <property type="entry name" value="PGAP1"/>
    <property type="match status" value="1"/>
</dbReference>
<keyword evidence="7 10" id="KW-0653">Protein transport</keyword>
<evidence type="ECO:0000256" key="2">
    <source>
        <dbReference type="ARBA" id="ARBA00006931"/>
    </source>
</evidence>
<evidence type="ECO:0000256" key="4">
    <source>
        <dbReference type="ARBA" id="ARBA00022692"/>
    </source>
</evidence>
<gene>
    <name evidence="12" type="ORF">OXX778_LOCUS15463</name>
</gene>
<feature type="domain" description="GPI inositol-deacylase PGAP1-like alpha/beta" evidence="11">
    <location>
        <begin position="85"/>
        <end position="309"/>
    </location>
</feature>
<comment type="similarity">
    <text evidence="2 10">Belongs to the GPI inositol-deacylase family.</text>
</comment>
<evidence type="ECO:0000256" key="9">
    <source>
        <dbReference type="ARBA" id="ARBA00023136"/>
    </source>
</evidence>
<evidence type="ECO:0000256" key="1">
    <source>
        <dbReference type="ARBA" id="ARBA00004477"/>
    </source>
</evidence>
<keyword evidence="3 10" id="KW-0813">Transport</keyword>
<keyword evidence="8 10" id="KW-1133">Transmembrane helix</keyword>
<feature type="transmembrane region" description="Helical" evidence="10">
    <location>
        <begin position="802"/>
        <end position="819"/>
    </location>
</feature>
<dbReference type="PANTHER" id="PTHR15495">
    <property type="entry name" value="NEGATIVE REGULATOR OF VESICLE FORMATION-RELATED"/>
    <property type="match status" value="1"/>
</dbReference>
<keyword evidence="5 10" id="KW-0378">Hydrolase</keyword>
<feature type="transmembrane region" description="Helical" evidence="10">
    <location>
        <begin position="863"/>
        <end position="884"/>
    </location>
</feature>
<evidence type="ECO:0000313" key="12">
    <source>
        <dbReference type="EMBL" id="CAF0981838.1"/>
    </source>
</evidence>
<evidence type="ECO:0000259" key="11">
    <source>
        <dbReference type="Pfam" id="PF07819"/>
    </source>
</evidence>
<feature type="transmembrane region" description="Helical" evidence="10">
    <location>
        <begin position="710"/>
        <end position="733"/>
    </location>
</feature>
<evidence type="ECO:0000256" key="8">
    <source>
        <dbReference type="ARBA" id="ARBA00022989"/>
    </source>
</evidence>
<feature type="transmembrane region" description="Helical" evidence="10">
    <location>
        <begin position="9"/>
        <end position="27"/>
    </location>
</feature>
<dbReference type="GO" id="GO:0006888">
    <property type="term" value="P:endoplasmic reticulum to Golgi vesicle-mediated transport"/>
    <property type="evidence" value="ECO:0007669"/>
    <property type="project" value="TreeGrafter"/>
</dbReference>
<dbReference type="Proteomes" id="UP000663879">
    <property type="component" value="Unassembled WGS sequence"/>
</dbReference>
<evidence type="ECO:0000256" key="6">
    <source>
        <dbReference type="ARBA" id="ARBA00022824"/>
    </source>
</evidence>
<keyword evidence="9 10" id="KW-0472">Membrane</keyword>
<dbReference type="PANTHER" id="PTHR15495:SF7">
    <property type="entry name" value="GPI INOSITOL-DEACYLASE"/>
    <property type="match status" value="1"/>
</dbReference>
<dbReference type="InterPro" id="IPR039529">
    <property type="entry name" value="PGAP1/BST1"/>
</dbReference>
<dbReference type="GO" id="GO:0015031">
    <property type="term" value="P:protein transport"/>
    <property type="evidence" value="ECO:0007669"/>
    <property type="project" value="UniProtKB-KW"/>
</dbReference>
<evidence type="ECO:0000256" key="5">
    <source>
        <dbReference type="ARBA" id="ARBA00022801"/>
    </source>
</evidence>
<dbReference type="Gene3D" id="3.40.50.1820">
    <property type="entry name" value="alpha/beta hydrolase"/>
    <property type="match status" value="1"/>
</dbReference>
<evidence type="ECO:0000313" key="13">
    <source>
        <dbReference type="Proteomes" id="UP000663879"/>
    </source>
</evidence>
<evidence type="ECO:0000256" key="10">
    <source>
        <dbReference type="RuleBase" id="RU365011"/>
    </source>
</evidence>
<evidence type="ECO:0000256" key="3">
    <source>
        <dbReference type="ARBA" id="ARBA00022448"/>
    </source>
</evidence>
<feature type="transmembrane region" description="Helical" evidence="10">
    <location>
        <begin position="629"/>
        <end position="649"/>
    </location>
</feature>
<comment type="function">
    <text evidence="10">Involved in inositol deacylation of GPI-anchored proteins which plays important roles in the quality control and ER-associated degradation of GPI-anchored proteins.</text>
</comment>
<comment type="caution">
    <text evidence="12">The sequence shown here is derived from an EMBL/GenBank/DDBJ whole genome shotgun (WGS) entry which is preliminary data.</text>
</comment>
<dbReference type="GO" id="GO:0005789">
    <property type="term" value="C:endoplasmic reticulum membrane"/>
    <property type="evidence" value="ECO:0007669"/>
    <property type="project" value="UniProtKB-SubCell"/>
</dbReference>